<dbReference type="KEGG" id="arac:E0W69_012560"/>
<dbReference type="GO" id="GO:0004493">
    <property type="term" value="F:methylmalonyl-CoA epimerase activity"/>
    <property type="evidence" value="ECO:0007669"/>
    <property type="project" value="TreeGrafter"/>
</dbReference>
<keyword evidence="6" id="KW-1185">Reference proteome</keyword>
<dbReference type="InterPro" id="IPR007138">
    <property type="entry name" value="ABM_dom"/>
</dbReference>
<accession>A0A5P2G6P6</accession>
<evidence type="ECO:0000256" key="2">
    <source>
        <dbReference type="SAM" id="SignalP"/>
    </source>
</evidence>
<feature type="signal peptide" evidence="2">
    <location>
        <begin position="1"/>
        <end position="24"/>
    </location>
</feature>
<dbReference type="PANTHER" id="PTHR43048">
    <property type="entry name" value="METHYLMALONYL-COA EPIMERASE"/>
    <property type="match status" value="1"/>
</dbReference>
<evidence type="ECO:0000259" key="4">
    <source>
        <dbReference type="PROSITE" id="PS51819"/>
    </source>
</evidence>
<feature type="chain" id="PRO_5024316931" description="Antibiotic biosynthesis monooxygenase" evidence="2">
    <location>
        <begin position="25"/>
        <end position="295"/>
    </location>
</feature>
<evidence type="ECO:0000313" key="6">
    <source>
        <dbReference type="Proteomes" id="UP000292424"/>
    </source>
</evidence>
<organism evidence="5 6">
    <name type="scientific">Rhizosphaericola mali</name>
    <dbReference type="NCBI Taxonomy" id="2545455"/>
    <lineage>
        <taxon>Bacteria</taxon>
        <taxon>Pseudomonadati</taxon>
        <taxon>Bacteroidota</taxon>
        <taxon>Chitinophagia</taxon>
        <taxon>Chitinophagales</taxon>
        <taxon>Chitinophagaceae</taxon>
        <taxon>Rhizosphaericola</taxon>
    </lineage>
</organism>
<dbReference type="Proteomes" id="UP000292424">
    <property type="component" value="Chromosome"/>
</dbReference>
<keyword evidence="1" id="KW-0479">Metal-binding</keyword>
<sequence>MKKNRLWTTLTIVFCSLITYNTMAQNERIAAITELKAKPAYRQEVENAAKKIQKDALMENGLLEFRLNTKIDDPNTFVFYEVFENQTALDHHKKEAHTIAFGKSIEGKYASNKVTFMHLQMVDTSYNRGIEHIGMAVPDVNAASKFLEKALGGVSLYDVLPENGKPFEGAETEHELGIPKGSKIVHMRLVRIGNGPNIELFQFANAPQKTAGGLNDIGVNHIAIYTDNIQKSVAQFKAAGGTMLSDVHGLANAEDGKDNRGVYGKAPWGTLIEFITYPDGVQYPASAPEKRWKPF</sequence>
<dbReference type="OrthoDB" id="2613830at2"/>
<dbReference type="GO" id="GO:0046491">
    <property type="term" value="P:L-methylmalonyl-CoA metabolic process"/>
    <property type="evidence" value="ECO:0007669"/>
    <property type="project" value="TreeGrafter"/>
</dbReference>
<dbReference type="SUPFAM" id="SSF54909">
    <property type="entry name" value="Dimeric alpha+beta barrel"/>
    <property type="match status" value="1"/>
</dbReference>
<keyword evidence="2" id="KW-0732">Signal</keyword>
<dbReference type="InterPro" id="IPR051785">
    <property type="entry name" value="MMCE/EMCE_epimerase"/>
</dbReference>
<dbReference type="PROSITE" id="PS51725">
    <property type="entry name" value="ABM"/>
    <property type="match status" value="1"/>
</dbReference>
<dbReference type="Pfam" id="PF03992">
    <property type="entry name" value="ABM"/>
    <property type="match status" value="1"/>
</dbReference>
<proteinExistence type="predicted"/>
<feature type="domain" description="ABM" evidence="3">
    <location>
        <begin position="29"/>
        <end position="117"/>
    </location>
</feature>
<dbReference type="PANTHER" id="PTHR43048:SF6">
    <property type="entry name" value="BLR8189 PROTEIN"/>
    <property type="match status" value="1"/>
</dbReference>
<evidence type="ECO:0000256" key="1">
    <source>
        <dbReference type="ARBA" id="ARBA00022723"/>
    </source>
</evidence>
<evidence type="ECO:0000259" key="3">
    <source>
        <dbReference type="PROSITE" id="PS51725"/>
    </source>
</evidence>
<feature type="domain" description="VOC" evidence="4">
    <location>
        <begin position="129"/>
        <end position="277"/>
    </location>
</feature>
<dbReference type="InterPro" id="IPR037523">
    <property type="entry name" value="VOC_core"/>
</dbReference>
<name>A0A5P2G6P6_9BACT</name>
<dbReference type="SUPFAM" id="SSF54593">
    <property type="entry name" value="Glyoxalase/Bleomycin resistance protein/Dihydroxybiphenyl dioxygenase"/>
    <property type="match status" value="1"/>
</dbReference>
<dbReference type="RefSeq" id="WP_131330405.1">
    <property type="nucleotide sequence ID" value="NZ_CP044016.1"/>
</dbReference>
<dbReference type="InterPro" id="IPR011008">
    <property type="entry name" value="Dimeric_a/b-barrel"/>
</dbReference>
<dbReference type="EMBL" id="CP044016">
    <property type="protein sequence ID" value="QES89460.1"/>
    <property type="molecule type" value="Genomic_DNA"/>
</dbReference>
<dbReference type="InterPro" id="IPR029068">
    <property type="entry name" value="Glyas_Bleomycin-R_OHBP_Dase"/>
</dbReference>
<dbReference type="Pfam" id="PF13669">
    <property type="entry name" value="Glyoxalase_4"/>
    <property type="match status" value="1"/>
</dbReference>
<protein>
    <recommendedName>
        <fullName evidence="7">Antibiotic biosynthesis monooxygenase</fullName>
    </recommendedName>
</protein>
<dbReference type="GO" id="GO:0046872">
    <property type="term" value="F:metal ion binding"/>
    <property type="evidence" value="ECO:0007669"/>
    <property type="project" value="UniProtKB-KW"/>
</dbReference>
<evidence type="ECO:0008006" key="7">
    <source>
        <dbReference type="Google" id="ProtNLM"/>
    </source>
</evidence>
<dbReference type="Gene3D" id="3.10.180.10">
    <property type="entry name" value="2,3-Dihydroxybiphenyl 1,2-Dioxygenase, domain 1"/>
    <property type="match status" value="1"/>
</dbReference>
<dbReference type="Gene3D" id="3.30.70.100">
    <property type="match status" value="1"/>
</dbReference>
<reference evidence="5 6" key="1">
    <citation type="submission" date="2019-09" db="EMBL/GenBank/DDBJ databases">
        <title>Complete genome sequence of Arachidicoccus sp. B3-10 isolated from apple orchard soil.</title>
        <authorList>
            <person name="Kim H.S."/>
            <person name="Han K.-I."/>
            <person name="Suh M.K."/>
            <person name="Lee K.C."/>
            <person name="Eom M.K."/>
            <person name="Kim J.-S."/>
            <person name="Kang S.W."/>
            <person name="Sin Y."/>
            <person name="Lee J.-S."/>
        </authorList>
    </citation>
    <scope>NUCLEOTIDE SEQUENCE [LARGE SCALE GENOMIC DNA]</scope>
    <source>
        <strain evidence="5 6">B3-10</strain>
    </source>
</reference>
<evidence type="ECO:0000313" key="5">
    <source>
        <dbReference type="EMBL" id="QES89460.1"/>
    </source>
</evidence>
<gene>
    <name evidence="5" type="ORF">E0W69_012560</name>
</gene>
<dbReference type="AlphaFoldDB" id="A0A5P2G6P6"/>
<dbReference type="PROSITE" id="PS51819">
    <property type="entry name" value="VOC"/>
    <property type="match status" value="1"/>
</dbReference>